<evidence type="ECO:0000259" key="1">
    <source>
        <dbReference type="Pfam" id="PF16087"/>
    </source>
</evidence>
<keyword evidence="3" id="KW-1185">Reference proteome</keyword>
<dbReference type="InterPro" id="IPR032135">
    <property type="entry name" value="DUF4817"/>
</dbReference>
<feature type="domain" description="DUF4817" evidence="1">
    <location>
        <begin position="125"/>
        <end position="162"/>
    </location>
</feature>
<gene>
    <name evidence="2" type="ORF">ANN_05524</name>
</gene>
<dbReference type="Proteomes" id="UP001148838">
    <property type="component" value="Unassembled WGS sequence"/>
</dbReference>
<proteinExistence type="predicted"/>
<dbReference type="Pfam" id="PF16087">
    <property type="entry name" value="DUF4817"/>
    <property type="match status" value="1"/>
</dbReference>
<evidence type="ECO:0000313" key="3">
    <source>
        <dbReference type="Proteomes" id="UP001148838"/>
    </source>
</evidence>
<organism evidence="2 3">
    <name type="scientific">Periplaneta americana</name>
    <name type="common">American cockroach</name>
    <name type="synonym">Blatta americana</name>
    <dbReference type="NCBI Taxonomy" id="6978"/>
    <lineage>
        <taxon>Eukaryota</taxon>
        <taxon>Metazoa</taxon>
        <taxon>Ecdysozoa</taxon>
        <taxon>Arthropoda</taxon>
        <taxon>Hexapoda</taxon>
        <taxon>Insecta</taxon>
        <taxon>Pterygota</taxon>
        <taxon>Neoptera</taxon>
        <taxon>Polyneoptera</taxon>
        <taxon>Dictyoptera</taxon>
        <taxon>Blattodea</taxon>
        <taxon>Blattoidea</taxon>
        <taxon>Blattidae</taxon>
        <taxon>Blattinae</taxon>
        <taxon>Periplaneta</taxon>
    </lineage>
</organism>
<sequence length="210" mass="24031">MVRCISEKKLGRVVRRELVYNLRMYSEEERTIINMKETDTILQKKSLFPGKQTTQNEFLSARDPENMHPRKNLKTDFSSASNTRCADVYASFLLLAAVFDILCQRENAVHIKSTTLPCEAILDTNSITATQRAYQREFGVRNPPKRNIILGLVNKLESTGSLVSEKGKHRSSRLPTVVVDVRARLEQSPKKSLRFLSQETGYTYSMCQRP</sequence>
<protein>
    <recommendedName>
        <fullName evidence="1">DUF4817 domain-containing protein</fullName>
    </recommendedName>
</protein>
<evidence type="ECO:0000313" key="2">
    <source>
        <dbReference type="EMBL" id="KAJ4443746.1"/>
    </source>
</evidence>
<comment type="caution">
    <text evidence="2">The sequence shown here is derived from an EMBL/GenBank/DDBJ whole genome shotgun (WGS) entry which is preliminary data.</text>
</comment>
<accession>A0ABQ8TCS6</accession>
<reference evidence="2 3" key="1">
    <citation type="journal article" date="2022" name="Allergy">
        <title>Genome assembly and annotation of Periplaneta americana reveal a comprehensive cockroach allergen profile.</title>
        <authorList>
            <person name="Wang L."/>
            <person name="Xiong Q."/>
            <person name="Saelim N."/>
            <person name="Wang L."/>
            <person name="Nong W."/>
            <person name="Wan A.T."/>
            <person name="Shi M."/>
            <person name="Liu X."/>
            <person name="Cao Q."/>
            <person name="Hui J.H.L."/>
            <person name="Sookrung N."/>
            <person name="Leung T.F."/>
            <person name="Tungtrongchitr A."/>
            <person name="Tsui S.K.W."/>
        </authorList>
    </citation>
    <scope>NUCLEOTIDE SEQUENCE [LARGE SCALE GENOMIC DNA]</scope>
    <source>
        <strain evidence="2">PWHHKU_190912</strain>
    </source>
</reference>
<dbReference type="EMBL" id="JAJSOF020000013">
    <property type="protein sequence ID" value="KAJ4443746.1"/>
    <property type="molecule type" value="Genomic_DNA"/>
</dbReference>
<name>A0ABQ8TCS6_PERAM</name>